<name>A0ACC1LN37_9FUNG</name>
<sequence>FAPRSSPRTTHERETELDDDIKAEEAYSQAATMAAYGVEHFRKMISSPQNVKVKMEQLEGLLIVLCATLIDTRDKHRAALDKATRANSASFRHRRTIDSSSESDERGLVFDESVEQQIVKREIPHQDKAEHGELLQTRRDSGIDQG</sequence>
<accession>A0ACC1LN37</accession>
<proteinExistence type="predicted"/>
<feature type="non-terminal residue" evidence="1">
    <location>
        <position position="146"/>
    </location>
</feature>
<evidence type="ECO:0000313" key="1">
    <source>
        <dbReference type="EMBL" id="KAJ2812074.1"/>
    </source>
</evidence>
<feature type="non-terminal residue" evidence="1">
    <location>
        <position position="1"/>
    </location>
</feature>
<gene>
    <name evidence="1" type="ORF">H4S07_001647</name>
</gene>
<dbReference type="EMBL" id="JANBUP010000297">
    <property type="protein sequence ID" value="KAJ2812074.1"/>
    <property type="molecule type" value="Genomic_DNA"/>
</dbReference>
<protein>
    <submittedName>
        <fullName evidence="1">Uncharacterized protein</fullName>
    </submittedName>
</protein>
<reference evidence="1" key="1">
    <citation type="submission" date="2022-07" db="EMBL/GenBank/DDBJ databases">
        <title>Phylogenomic reconstructions and comparative analyses of Kickxellomycotina fungi.</title>
        <authorList>
            <person name="Reynolds N.K."/>
            <person name="Stajich J.E."/>
            <person name="Barry K."/>
            <person name="Grigoriev I.V."/>
            <person name="Crous P."/>
            <person name="Smith M.E."/>
        </authorList>
    </citation>
    <scope>NUCLEOTIDE SEQUENCE</scope>
    <source>
        <strain evidence="1">CBS 102833</strain>
    </source>
</reference>
<dbReference type="Proteomes" id="UP001140096">
    <property type="component" value="Unassembled WGS sequence"/>
</dbReference>
<keyword evidence="2" id="KW-1185">Reference proteome</keyword>
<evidence type="ECO:0000313" key="2">
    <source>
        <dbReference type="Proteomes" id="UP001140096"/>
    </source>
</evidence>
<organism evidence="1 2">
    <name type="scientific">Coemansia furcata</name>
    <dbReference type="NCBI Taxonomy" id="417177"/>
    <lineage>
        <taxon>Eukaryota</taxon>
        <taxon>Fungi</taxon>
        <taxon>Fungi incertae sedis</taxon>
        <taxon>Zoopagomycota</taxon>
        <taxon>Kickxellomycotina</taxon>
        <taxon>Kickxellomycetes</taxon>
        <taxon>Kickxellales</taxon>
        <taxon>Kickxellaceae</taxon>
        <taxon>Coemansia</taxon>
    </lineage>
</organism>
<comment type="caution">
    <text evidence="1">The sequence shown here is derived from an EMBL/GenBank/DDBJ whole genome shotgun (WGS) entry which is preliminary data.</text>
</comment>